<feature type="domain" description="Acyltransferase 3" evidence="2">
    <location>
        <begin position="5"/>
        <end position="338"/>
    </location>
</feature>
<feature type="transmembrane region" description="Helical" evidence="1">
    <location>
        <begin position="169"/>
        <end position="191"/>
    </location>
</feature>
<dbReference type="PANTHER" id="PTHR23028:SF53">
    <property type="entry name" value="ACYL_TRANSF_3 DOMAIN-CONTAINING PROTEIN"/>
    <property type="match status" value="1"/>
</dbReference>
<keyword evidence="1" id="KW-0812">Transmembrane</keyword>
<evidence type="ECO:0000259" key="2">
    <source>
        <dbReference type="Pfam" id="PF01757"/>
    </source>
</evidence>
<dbReference type="GO" id="GO:0016020">
    <property type="term" value="C:membrane"/>
    <property type="evidence" value="ECO:0007669"/>
    <property type="project" value="TreeGrafter"/>
</dbReference>
<sequence>MGRIKSLDGIRAISILMVLFGHASATMPKVQYTEYFFPFIFNANLGVKIFFVISGYLITKLLIVEREKTGRIDIKDFYLRRIFRIFPVFYLYILVILFLKFTFFPDIFTDYGIFLAAAFYCWNYKHLMFNGPPQDNGYWYFGHLWSLSMEEQFYLAWPLMFVKINRDKLLKVVLALVILMPLVRIATYFLMPDSRGQLGMMLHTGGDTILFGCLGALIEKNERIKAILFKYLNKTALVAVVAILVFVVSPILNMKFKGSYQMVLGESFNAICITFLLFWCIYIPSKVANFLNYKFIAQIGILSYSLYIWQQLILTTNTNLWINKFPQNLGVVFVIALVSYYMIEKPILKLKKRLKKV</sequence>
<keyword evidence="3" id="KW-0012">Acyltransferase</keyword>
<feature type="transmembrane region" description="Helical" evidence="1">
    <location>
        <begin position="231"/>
        <end position="252"/>
    </location>
</feature>
<reference evidence="3 4" key="1">
    <citation type="submission" date="2019-07" db="EMBL/GenBank/DDBJ databases">
        <title>Flavobacterium sp. nov., isolated from glacier ice.</title>
        <authorList>
            <person name="Liu Q."/>
            <person name="Xin Y.-H."/>
        </authorList>
    </citation>
    <scope>NUCLEOTIDE SEQUENCE [LARGE SCALE GENOMIC DNA]</scope>
    <source>
        <strain evidence="3 4">ZT4R6</strain>
    </source>
</reference>
<dbReference type="InterPro" id="IPR002656">
    <property type="entry name" value="Acyl_transf_3_dom"/>
</dbReference>
<dbReference type="AlphaFoldDB" id="A0A552UXT5"/>
<comment type="caution">
    <text evidence="3">The sequence shown here is derived from an EMBL/GenBank/DDBJ whole genome shotgun (WGS) entry which is preliminary data.</text>
</comment>
<dbReference type="Proteomes" id="UP000320643">
    <property type="component" value="Unassembled WGS sequence"/>
</dbReference>
<keyword evidence="4" id="KW-1185">Reference proteome</keyword>
<dbReference type="GO" id="GO:0000271">
    <property type="term" value="P:polysaccharide biosynthetic process"/>
    <property type="evidence" value="ECO:0007669"/>
    <property type="project" value="TreeGrafter"/>
</dbReference>
<evidence type="ECO:0000313" key="3">
    <source>
        <dbReference type="EMBL" id="TRW23034.1"/>
    </source>
</evidence>
<gene>
    <name evidence="3" type="ORF">FMM05_15180</name>
</gene>
<feature type="transmembrane region" description="Helical" evidence="1">
    <location>
        <begin position="325"/>
        <end position="343"/>
    </location>
</feature>
<feature type="transmembrane region" description="Helical" evidence="1">
    <location>
        <begin position="107"/>
        <end position="124"/>
    </location>
</feature>
<dbReference type="EMBL" id="VJVZ01000010">
    <property type="protein sequence ID" value="TRW23034.1"/>
    <property type="molecule type" value="Genomic_DNA"/>
</dbReference>
<protein>
    <submittedName>
        <fullName evidence="3">Acyltransferase</fullName>
    </submittedName>
</protein>
<name>A0A552UXT5_9FLAO</name>
<feature type="transmembrane region" description="Helical" evidence="1">
    <location>
        <begin position="197"/>
        <end position="219"/>
    </location>
</feature>
<keyword evidence="3" id="KW-0808">Transferase</keyword>
<dbReference type="OrthoDB" id="290051at2"/>
<accession>A0A552UXT5</accession>
<evidence type="ECO:0000313" key="4">
    <source>
        <dbReference type="Proteomes" id="UP000320643"/>
    </source>
</evidence>
<dbReference type="Pfam" id="PF01757">
    <property type="entry name" value="Acyl_transf_3"/>
    <property type="match status" value="1"/>
</dbReference>
<dbReference type="RefSeq" id="WP_143374248.1">
    <property type="nucleotide sequence ID" value="NZ_VJVZ01000010.1"/>
</dbReference>
<proteinExistence type="predicted"/>
<feature type="transmembrane region" description="Helical" evidence="1">
    <location>
        <begin position="82"/>
        <end position="101"/>
    </location>
</feature>
<dbReference type="GO" id="GO:0016747">
    <property type="term" value="F:acyltransferase activity, transferring groups other than amino-acyl groups"/>
    <property type="evidence" value="ECO:0007669"/>
    <property type="project" value="InterPro"/>
</dbReference>
<dbReference type="InterPro" id="IPR050879">
    <property type="entry name" value="Acyltransferase_3"/>
</dbReference>
<keyword evidence="1" id="KW-1133">Transmembrane helix</keyword>
<organism evidence="3 4">
    <name type="scientific">Flavobacterium zepuense</name>
    <dbReference type="NCBI Taxonomy" id="2593302"/>
    <lineage>
        <taxon>Bacteria</taxon>
        <taxon>Pseudomonadati</taxon>
        <taxon>Bacteroidota</taxon>
        <taxon>Flavobacteriia</taxon>
        <taxon>Flavobacteriales</taxon>
        <taxon>Flavobacteriaceae</taxon>
        <taxon>Flavobacterium</taxon>
    </lineage>
</organism>
<feature type="transmembrane region" description="Helical" evidence="1">
    <location>
        <begin position="295"/>
        <end position="313"/>
    </location>
</feature>
<dbReference type="PANTHER" id="PTHR23028">
    <property type="entry name" value="ACETYLTRANSFERASE"/>
    <property type="match status" value="1"/>
</dbReference>
<keyword evidence="1" id="KW-0472">Membrane</keyword>
<feature type="transmembrane region" description="Helical" evidence="1">
    <location>
        <begin position="35"/>
        <end position="62"/>
    </location>
</feature>
<feature type="transmembrane region" description="Helical" evidence="1">
    <location>
        <begin position="264"/>
        <end position="283"/>
    </location>
</feature>
<evidence type="ECO:0000256" key="1">
    <source>
        <dbReference type="SAM" id="Phobius"/>
    </source>
</evidence>